<proteinExistence type="predicted"/>
<feature type="domain" description="HTH cro/C1-type" evidence="2">
    <location>
        <begin position="13"/>
        <end position="67"/>
    </location>
</feature>
<dbReference type="Gene3D" id="1.10.260.40">
    <property type="entry name" value="lambda repressor-like DNA-binding domains"/>
    <property type="match status" value="1"/>
</dbReference>
<dbReference type="GO" id="GO:0005829">
    <property type="term" value="C:cytosol"/>
    <property type="evidence" value="ECO:0007669"/>
    <property type="project" value="TreeGrafter"/>
</dbReference>
<name>I9NK71_RHILT</name>
<dbReference type="AlphaFoldDB" id="I9NK71"/>
<dbReference type="SUPFAM" id="SSF51182">
    <property type="entry name" value="RmlC-like cupins"/>
    <property type="match status" value="1"/>
</dbReference>
<organism evidence="3 4">
    <name type="scientific">Rhizobium leguminosarum bv. trifolii WSM597</name>
    <dbReference type="NCBI Taxonomy" id="754764"/>
    <lineage>
        <taxon>Bacteria</taxon>
        <taxon>Pseudomonadati</taxon>
        <taxon>Pseudomonadota</taxon>
        <taxon>Alphaproteobacteria</taxon>
        <taxon>Hyphomicrobiales</taxon>
        <taxon>Rhizobiaceae</taxon>
        <taxon>Rhizobium/Agrobacterium group</taxon>
        <taxon>Rhizobium</taxon>
    </lineage>
</organism>
<dbReference type="PROSITE" id="PS50943">
    <property type="entry name" value="HTH_CROC1"/>
    <property type="match status" value="1"/>
</dbReference>
<dbReference type="Gene3D" id="2.60.120.10">
    <property type="entry name" value="Jelly Rolls"/>
    <property type="match status" value="1"/>
</dbReference>
<dbReference type="InterPro" id="IPR011051">
    <property type="entry name" value="RmlC_Cupin_sf"/>
</dbReference>
<dbReference type="RefSeq" id="WP_003592699.1">
    <property type="nucleotide sequence ID" value="NZ_JH719381.1"/>
</dbReference>
<dbReference type="InterPro" id="IPR001387">
    <property type="entry name" value="Cro/C1-type_HTH"/>
</dbReference>
<dbReference type="PANTHER" id="PTHR46797">
    <property type="entry name" value="HTH-TYPE TRANSCRIPTIONAL REGULATOR"/>
    <property type="match status" value="1"/>
</dbReference>
<dbReference type="CDD" id="cd02209">
    <property type="entry name" value="cupin_XRE_C"/>
    <property type="match status" value="1"/>
</dbReference>
<dbReference type="InterPro" id="IPR013096">
    <property type="entry name" value="Cupin_2"/>
</dbReference>
<dbReference type="SUPFAM" id="SSF47413">
    <property type="entry name" value="lambda repressor-like DNA-binding domains"/>
    <property type="match status" value="1"/>
</dbReference>
<evidence type="ECO:0000259" key="2">
    <source>
        <dbReference type="PROSITE" id="PS50943"/>
    </source>
</evidence>
<dbReference type="GO" id="GO:0003700">
    <property type="term" value="F:DNA-binding transcription factor activity"/>
    <property type="evidence" value="ECO:0007669"/>
    <property type="project" value="TreeGrafter"/>
</dbReference>
<sequence>MRSGPLPKIGGKLRELRRRRDLGVRELAARSGISHSTISLIERDKMSPSVDTLGAVLDALGTTLTGFFSDLRSSLPYSPFYTSSDLVEIGKEEAISYRVIGFDHPERQMLVLHERYAPGADSGQEFVHAAQEAGMVLSGSVEVTVGDQKRILKPGDAYYFDSRLPHRFRNVNNGPSEILSAITPPTY</sequence>
<dbReference type="InterPro" id="IPR010982">
    <property type="entry name" value="Lambda_DNA-bd_dom_sf"/>
</dbReference>
<gene>
    <name evidence="3" type="ORF">Rleg9DRAFT_6160</name>
</gene>
<reference evidence="3 4" key="1">
    <citation type="submission" date="2012-02" db="EMBL/GenBank/DDBJ databases">
        <title>Improved High-Quality Draft Sequence of Rhizobium leguminosarum bv. trifolii WSM597.</title>
        <authorList>
            <consortium name="US DOE Joint Genome Institute"/>
            <person name="Lucas S."/>
            <person name="Han J."/>
            <person name="Lapidus A."/>
            <person name="Cheng J.-F."/>
            <person name="Goodwin L."/>
            <person name="Pitluck S."/>
            <person name="Peters L."/>
            <person name="Ovchinnikova G."/>
            <person name="Held B."/>
            <person name="Detter J.C."/>
            <person name="Han C."/>
            <person name="Tapia R."/>
            <person name="Land M."/>
            <person name="Hauser L."/>
            <person name="Kyrpides N."/>
            <person name="Ivanova N."/>
            <person name="Pagani I."/>
            <person name="Brau L."/>
            <person name="Yates R."/>
            <person name="O'Hara G."/>
            <person name="Rui T."/>
            <person name="Howieson J."/>
            <person name="Reeve W."/>
            <person name="Woyke T."/>
        </authorList>
    </citation>
    <scope>NUCLEOTIDE SEQUENCE [LARGE SCALE GENOMIC DNA]</scope>
    <source>
        <strain evidence="3 4">WSM597</strain>
    </source>
</reference>
<dbReference type="InterPro" id="IPR050807">
    <property type="entry name" value="TransReg_Diox_bact_type"/>
</dbReference>
<evidence type="ECO:0000313" key="4">
    <source>
        <dbReference type="Proteomes" id="UP000005092"/>
    </source>
</evidence>
<dbReference type="GO" id="GO:0003677">
    <property type="term" value="F:DNA binding"/>
    <property type="evidence" value="ECO:0007669"/>
    <property type="project" value="UniProtKB-KW"/>
</dbReference>
<accession>I9NK71</accession>
<dbReference type="PANTHER" id="PTHR46797:SF11">
    <property type="entry name" value="HTH-TYPE TRANSCRIPTIONAL REGULATOR PUUR"/>
    <property type="match status" value="1"/>
</dbReference>
<dbReference type="Pfam" id="PF01381">
    <property type="entry name" value="HTH_3"/>
    <property type="match status" value="1"/>
</dbReference>
<dbReference type="InterPro" id="IPR014710">
    <property type="entry name" value="RmlC-like_jellyroll"/>
</dbReference>
<evidence type="ECO:0000256" key="1">
    <source>
        <dbReference type="ARBA" id="ARBA00023125"/>
    </source>
</evidence>
<protein>
    <submittedName>
        <fullName evidence="3">Putative transcriptional regulator</fullName>
    </submittedName>
</protein>
<dbReference type="Pfam" id="PF07883">
    <property type="entry name" value="Cupin_2"/>
    <property type="match status" value="1"/>
</dbReference>
<dbReference type="SMART" id="SM00530">
    <property type="entry name" value="HTH_XRE"/>
    <property type="match status" value="1"/>
</dbReference>
<dbReference type="EMBL" id="JH719381">
    <property type="protein sequence ID" value="EJB07162.1"/>
    <property type="molecule type" value="Genomic_DNA"/>
</dbReference>
<keyword evidence="1" id="KW-0238">DNA-binding</keyword>
<evidence type="ECO:0000313" key="3">
    <source>
        <dbReference type="EMBL" id="EJB07162.1"/>
    </source>
</evidence>
<dbReference type="HOGENOM" id="CLU_085376_1_4_5"/>
<dbReference type="Proteomes" id="UP000005092">
    <property type="component" value="Unassembled WGS sequence"/>
</dbReference>
<dbReference type="CDD" id="cd00093">
    <property type="entry name" value="HTH_XRE"/>
    <property type="match status" value="1"/>
</dbReference>